<evidence type="ECO:0000256" key="1">
    <source>
        <dbReference type="ARBA" id="ARBA00023054"/>
    </source>
</evidence>
<feature type="compositionally biased region" description="Basic and acidic residues" evidence="3">
    <location>
        <begin position="541"/>
        <end position="553"/>
    </location>
</feature>
<feature type="compositionally biased region" description="Low complexity" evidence="3">
    <location>
        <begin position="557"/>
        <end position="573"/>
    </location>
</feature>
<dbReference type="InterPro" id="IPR036179">
    <property type="entry name" value="Ig-like_dom_sf"/>
</dbReference>
<accession>A0A8J6DTT8</accession>
<name>A0A8J6DTT8_GALPY</name>
<dbReference type="SUPFAM" id="SSF48726">
    <property type="entry name" value="Immunoglobulin"/>
    <property type="match status" value="1"/>
</dbReference>
<proteinExistence type="predicted"/>
<dbReference type="Gene3D" id="2.60.40.10">
    <property type="entry name" value="Immunoglobulins"/>
    <property type="match status" value="1"/>
</dbReference>
<gene>
    <name evidence="5" type="ORF">J0S82_006185</name>
</gene>
<evidence type="ECO:0000313" key="5">
    <source>
        <dbReference type="EMBL" id="KAG8520536.1"/>
    </source>
</evidence>
<feature type="coiled-coil region" evidence="2">
    <location>
        <begin position="295"/>
        <end position="389"/>
    </location>
</feature>
<dbReference type="InterPro" id="IPR039497">
    <property type="entry name" value="CC144C-like_CC_dom"/>
</dbReference>
<evidence type="ECO:0000256" key="2">
    <source>
        <dbReference type="SAM" id="Coils"/>
    </source>
</evidence>
<keyword evidence="6" id="KW-1185">Reference proteome</keyword>
<keyword evidence="1 2" id="KW-0175">Coiled coil</keyword>
<dbReference type="PANTHER" id="PTHR24147:SF64">
    <property type="entry name" value="ANKYRIN REPEAT DOMAIN-CONTAINING PROTEIN 19-RELATED"/>
    <property type="match status" value="1"/>
</dbReference>
<dbReference type="InterPro" id="IPR007110">
    <property type="entry name" value="Ig-like_dom"/>
</dbReference>
<comment type="caution">
    <text evidence="5">The sequence shown here is derived from an EMBL/GenBank/DDBJ whole genome shotgun (WGS) entry which is preliminary data.</text>
</comment>
<dbReference type="PROSITE" id="PS50835">
    <property type="entry name" value="IG_LIKE"/>
    <property type="match status" value="1"/>
</dbReference>
<reference evidence="5" key="1">
    <citation type="journal article" date="2021" name="Evol. Appl.">
        <title>The genome of the Pyrenean desman and the effects of bottlenecks and inbreeding on the genomic landscape of an endangered species.</title>
        <authorList>
            <person name="Escoda L."/>
            <person name="Castresana J."/>
        </authorList>
    </citation>
    <scope>NUCLEOTIDE SEQUENCE</scope>
    <source>
        <strain evidence="5">IBE-C5619</strain>
    </source>
</reference>
<dbReference type="PANTHER" id="PTHR24147">
    <property type="entry name" value="ANKYRIN REPEAT DOMAIN 36-RELATED"/>
    <property type="match status" value="1"/>
</dbReference>
<dbReference type="Pfam" id="PF14915">
    <property type="entry name" value="CCDC144C"/>
    <property type="match status" value="1"/>
</dbReference>
<feature type="region of interest" description="Disordered" evidence="3">
    <location>
        <begin position="523"/>
        <end position="579"/>
    </location>
</feature>
<evidence type="ECO:0000313" key="6">
    <source>
        <dbReference type="Proteomes" id="UP000700334"/>
    </source>
</evidence>
<dbReference type="OrthoDB" id="2333377at2759"/>
<dbReference type="Proteomes" id="UP000700334">
    <property type="component" value="Unassembled WGS sequence"/>
</dbReference>
<organism evidence="5 6">
    <name type="scientific">Galemys pyrenaicus</name>
    <name type="common">Iberian desman</name>
    <name type="synonym">Pyrenean desman</name>
    <dbReference type="NCBI Taxonomy" id="202257"/>
    <lineage>
        <taxon>Eukaryota</taxon>
        <taxon>Metazoa</taxon>
        <taxon>Chordata</taxon>
        <taxon>Craniata</taxon>
        <taxon>Vertebrata</taxon>
        <taxon>Euteleostomi</taxon>
        <taxon>Mammalia</taxon>
        <taxon>Eutheria</taxon>
        <taxon>Laurasiatheria</taxon>
        <taxon>Eulipotyphla</taxon>
        <taxon>Talpidae</taxon>
        <taxon>Galemys</taxon>
    </lineage>
</organism>
<protein>
    <submittedName>
        <fullName evidence="5">Ankyrin repeat domain-containing protein 26</fullName>
    </submittedName>
</protein>
<evidence type="ECO:0000259" key="4">
    <source>
        <dbReference type="PROSITE" id="PS50835"/>
    </source>
</evidence>
<dbReference type="EMBL" id="JAGFMF010011567">
    <property type="protein sequence ID" value="KAG8520536.1"/>
    <property type="molecule type" value="Genomic_DNA"/>
</dbReference>
<feature type="domain" description="Ig-like" evidence="4">
    <location>
        <begin position="553"/>
        <end position="619"/>
    </location>
</feature>
<dbReference type="AlphaFoldDB" id="A0A8J6DTT8"/>
<evidence type="ECO:0000256" key="3">
    <source>
        <dbReference type="SAM" id="MobiDB-lite"/>
    </source>
</evidence>
<sequence length="619" mass="71368">MNVGLWRAGQCSESSRTAWAQPVGLFSTSSLWALSSLTARVPGLARDRVTRSRKPPPPPQLELTRLWVGGAWVSDSNEREKCLLSDESHTLKTEILMLKLEINKMKNENQEMKKKYFDDIETIKKKNAFLEKQIQQNEGTFAETASKHSEQLLILRHENNLLNSKLENEKQNNERLEAEAESYRGRLHAALHDHEQSQTSKRDLELNFQKTSTNWLHLQGEMNSDPSALKDHNEFLCQQNLEYRSKIDILETELKSTKEALRVKTLVLEAVQRDLSQKRREEEVESLYQNEQGKVKEYIRKQVSLEESISKLRSEKMLLQQQLDDAYHKADDKEKTRMNLEGQLQDTIRRLRAKSEKQEETNKELIDKCNNFKQRIYQYEREKEARENKDTYEPFCKVPVIISSKEEEELVTTSNKPAVKLLYNRRSNVFPYSSNSDDNLLKNIELFDKLSLRYNGRILFMKDVFGSKVCCWSFYGQGCKIAEVCCAPVTNTSGKNETMVEFPEARIYEEILSILRFEPRDGRGPDNALPEATGGAATRSHHLDEDVPMEGRPRPFSTSSLSQSVLTQPPSLSASPGETARLTCTLRSNISVGGYHIHWHRQKSGSPWLLMHYCSDSEK</sequence>
<dbReference type="InterPro" id="IPR050657">
    <property type="entry name" value="Ankyrin_repeat_domain"/>
</dbReference>
<dbReference type="InterPro" id="IPR013783">
    <property type="entry name" value="Ig-like_fold"/>
</dbReference>
<feature type="coiled-coil region" evidence="2">
    <location>
        <begin position="95"/>
        <end position="193"/>
    </location>
</feature>